<protein>
    <submittedName>
        <fullName evidence="10">UDP-N-acetylmuramoylalanine--D-glutamate ligase-like isoform X1</fullName>
    </submittedName>
</protein>
<dbReference type="InterPro" id="IPR004101">
    <property type="entry name" value="Mur_ligase_C"/>
</dbReference>
<dbReference type="AlphaFoldDB" id="A0A8B8J3L8"/>
<dbReference type="Gene3D" id="3.40.50.720">
    <property type="entry name" value="NAD(P)-binding Rossmann-like Domain"/>
    <property type="match status" value="1"/>
</dbReference>
<dbReference type="Pfam" id="PF21799">
    <property type="entry name" value="MurD-like_N"/>
    <property type="match status" value="1"/>
</dbReference>
<reference evidence="9" key="1">
    <citation type="journal article" date="2019" name="Nat. Commun.">
        <title>Genome-wide association mapping of date palm fruit traits.</title>
        <authorList>
            <person name="Hazzouri K.M."/>
            <person name="Gros-Balthazard M."/>
            <person name="Flowers J.M."/>
            <person name="Copetti D."/>
            <person name="Lemansour A."/>
            <person name="Lebrun M."/>
            <person name="Masmoudi K."/>
            <person name="Ferrand S."/>
            <person name="Dhar M.I."/>
            <person name="Fresquez Z.A."/>
            <person name="Rosas U."/>
            <person name="Zhang J."/>
            <person name="Talag J."/>
            <person name="Lee S."/>
            <person name="Kudrna D."/>
            <person name="Powell R.F."/>
            <person name="Leitch I.J."/>
            <person name="Krueger R.R."/>
            <person name="Wing R.A."/>
            <person name="Amiri K.M.A."/>
            <person name="Purugganan M.D."/>
        </authorList>
    </citation>
    <scope>NUCLEOTIDE SEQUENCE [LARGE SCALE GENOMIC DNA]</scope>
    <source>
        <strain evidence="9">cv. Khalas</strain>
    </source>
</reference>
<feature type="domain" description="Mur ligase C-terminal" evidence="7">
    <location>
        <begin position="382"/>
        <end position="502"/>
    </location>
</feature>
<reference evidence="10" key="2">
    <citation type="submission" date="2025-08" db="UniProtKB">
        <authorList>
            <consortium name="RefSeq"/>
        </authorList>
    </citation>
    <scope>IDENTIFICATION</scope>
    <source>
        <tissue evidence="10">Young leaves</tissue>
    </source>
</reference>
<dbReference type="RefSeq" id="XP_026659782.2">
    <property type="nucleotide sequence ID" value="XM_026803981.2"/>
</dbReference>
<dbReference type="InterPro" id="IPR036565">
    <property type="entry name" value="Mur-like_cat_sf"/>
</dbReference>
<keyword evidence="4" id="KW-0436">Ligase</keyword>
<dbReference type="OrthoDB" id="2017201at2759"/>
<organism evidence="9 10">
    <name type="scientific">Phoenix dactylifera</name>
    <name type="common">Date palm</name>
    <dbReference type="NCBI Taxonomy" id="42345"/>
    <lineage>
        <taxon>Eukaryota</taxon>
        <taxon>Viridiplantae</taxon>
        <taxon>Streptophyta</taxon>
        <taxon>Embryophyta</taxon>
        <taxon>Tracheophyta</taxon>
        <taxon>Spermatophyta</taxon>
        <taxon>Magnoliopsida</taxon>
        <taxon>Liliopsida</taxon>
        <taxon>Arecaceae</taxon>
        <taxon>Coryphoideae</taxon>
        <taxon>Phoeniceae</taxon>
        <taxon>Phoenix</taxon>
    </lineage>
</organism>
<evidence type="ECO:0000259" key="8">
    <source>
        <dbReference type="Pfam" id="PF08245"/>
    </source>
</evidence>
<dbReference type="UniPathway" id="UPA00219"/>
<comment type="subcellular location">
    <subcellularLocation>
        <location evidence="1">Cytoplasm</location>
    </subcellularLocation>
</comment>
<dbReference type="SUPFAM" id="SSF53244">
    <property type="entry name" value="MurD-like peptide ligases, peptide-binding domain"/>
    <property type="match status" value="1"/>
</dbReference>
<accession>A0A8B8J3L8</accession>
<evidence type="ECO:0000313" key="10">
    <source>
        <dbReference type="RefSeq" id="XP_026659782.2"/>
    </source>
</evidence>
<dbReference type="SUPFAM" id="SSF51984">
    <property type="entry name" value="MurCD N-terminal domain"/>
    <property type="match status" value="1"/>
</dbReference>
<dbReference type="Gene3D" id="3.90.190.20">
    <property type="entry name" value="Mur ligase, C-terminal domain"/>
    <property type="match status" value="1"/>
</dbReference>
<dbReference type="GO" id="GO:0051301">
    <property type="term" value="P:cell division"/>
    <property type="evidence" value="ECO:0007669"/>
    <property type="project" value="InterPro"/>
</dbReference>
<dbReference type="GeneID" id="103705436"/>
<evidence type="ECO:0000256" key="1">
    <source>
        <dbReference type="ARBA" id="ARBA00004496"/>
    </source>
</evidence>
<dbReference type="Proteomes" id="UP000228380">
    <property type="component" value="Chromosome 1"/>
</dbReference>
<dbReference type="Gene3D" id="3.40.1190.10">
    <property type="entry name" value="Mur-like, catalytic domain"/>
    <property type="match status" value="1"/>
</dbReference>
<dbReference type="PANTHER" id="PTHR43692:SF1">
    <property type="entry name" value="UDP-N-ACETYLMURAMOYLALANINE--D-GLUTAMATE LIGASE"/>
    <property type="match status" value="1"/>
</dbReference>
<dbReference type="Pfam" id="PF02875">
    <property type="entry name" value="Mur_ligase_C"/>
    <property type="match status" value="1"/>
</dbReference>
<evidence type="ECO:0000256" key="6">
    <source>
        <dbReference type="ARBA" id="ARBA00022840"/>
    </source>
</evidence>
<name>A0A8B8J3L8_PHODC</name>
<evidence type="ECO:0000313" key="9">
    <source>
        <dbReference type="Proteomes" id="UP000228380"/>
    </source>
</evidence>
<dbReference type="InterPro" id="IPR005762">
    <property type="entry name" value="MurD"/>
</dbReference>
<proteinExistence type="inferred from homology"/>
<dbReference type="SUPFAM" id="SSF53623">
    <property type="entry name" value="MurD-like peptide ligases, catalytic domain"/>
    <property type="match status" value="1"/>
</dbReference>
<dbReference type="GO" id="GO:0008764">
    <property type="term" value="F:UDP-N-acetylmuramoylalanine-D-glutamate ligase activity"/>
    <property type="evidence" value="ECO:0007669"/>
    <property type="project" value="UniProtKB-EC"/>
</dbReference>
<evidence type="ECO:0000256" key="3">
    <source>
        <dbReference type="ARBA" id="ARBA00022490"/>
    </source>
</evidence>
<evidence type="ECO:0000256" key="2">
    <source>
        <dbReference type="ARBA" id="ARBA00004752"/>
    </source>
</evidence>
<evidence type="ECO:0000256" key="4">
    <source>
        <dbReference type="ARBA" id="ARBA00022598"/>
    </source>
</evidence>
<dbReference type="GO" id="GO:0005524">
    <property type="term" value="F:ATP binding"/>
    <property type="evidence" value="ECO:0007669"/>
    <property type="project" value="UniProtKB-KW"/>
</dbReference>
<dbReference type="KEGG" id="pda:103705436"/>
<dbReference type="PANTHER" id="PTHR43692">
    <property type="entry name" value="UDP-N-ACETYLMURAMOYLALANINE--D-GLUTAMATE LIGASE"/>
    <property type="match status" value="1"/>
</dbReference>
<dbReference type="InterPro" id="IPR013221">
    <property type="entry name" value="Mur_ligase_cen"/>
</dbReference>
<dbReference type="InterPro" id="IPR036615">
    <property type="entry name" value="Mur_ligase_C_dom_sf"/>
</dbReference>
<dbReference type="HAMAP" id="MF_00639">
    <property type="entry name" value="MurD"/>
    <property type="match status" value="1"/>
</dbReference>
<sequence length="527" mass="56465">MICFPSLPGLLYYSFLTATKPSAEMGASFLSLSLAQAQIPSSPPASAFRRVRSSVEDLKGQRVAVVGLGASGRAAARLALARGACVLAIDKNEELVPLENDPLFAEYADLQTNLGYCNDMLLESADRIVVSPGVPLEEYGLSNLLHSGWQVMSELDFAAEVLPQNIKVLAVTGTNGKSTVTSFAGQMLHHLGIETFVGGNLGRPLSDAAIQCLQSSSGRDICQVAVVEVSSYQMEIPIKYFSPAVAVVLNLTPDHLERHKTMQNYAAMKCRLFSHMKHSKLAVLPVGNHYLNEALSSHANRCNVAWIGDHPGIKIDIETKVAILSIPTSESVTRLQLGSLKAIGTHNYGNAAVAAFSVLGLDVGIDTDSINSTVEILSILPHRMQVVFMDAHGVTWVDDSKATNVESTYTGLMGLKDHKAVILLGGLAKVLSSEGSNGFEQLVELLNHHRGVITFGSSGAMIQKTLGDGGLSIPCVRAVNLEEAVNCARSMARHGDTILLSPGCASFDEFRNFEHRGKVFQELALSL</sequence>
<keyword evidence="6" id="KW-0067">ATP-binding</keyword>
<keyword evidence="9" id="KW-1185">Reference proteome</keyword>
<dbReference type="GO" id="GO:0005737">
    <property type="term" value="C:cytoplasm"/>
    <property type="evidence" value="ECO:0007669"/>
    <property type="project" value="UniProtKB-SubCell"/>
</dbReference>
<dbReference type="GO" id="GO:0008360">
    <property type="term" value="P:regulation of cell shape"/>
    <property type="evidence" value="ECO:0007669"/>
    <property type="project" value="InterPro"/>
</dbReference>
<gene>
    <name evidence="10" type="primary">LOC103705436</name>
</gene>
<comment type="pathway">
    <text evidence="2">Cell wall biogenesis; peptidoglycan biosynthesis.</text>
</comment>
<dbReference type="Pfam" id="PF08245">
    <property type="entry name" value="Mur_ligase_M"/>
    <property type="match status" value="1"/>
</dbReference>
<dbReference type="NCBIfam" id="TIGR01087">
    <property type="entry name" value="murD"/>
    <property type="match status" value="1"/>
</dbReference>
<keyword evidence="3" id="KW-0963">Cytoplasm</keyword>
<feature type="domain" description="Mur ligase central" evidence="8">
    <location>
        <begin position="171"/>
        <end position="356"/>
    </location>
</feature>
<keyword evidence="5" id="KW-0547">Nucleotide-binding</keyword>
<evidence type="ECO:0000259" key="7">
    <source>
        <dbReference type="Pfam" id="PF02875"/>
    </source>
</evidence>
<evidence type="ECO:0000256" key="5">
    <source>
        <dbReference type="ARBA" id="ARBA00022741"/>
    </source>
</evidence>